<reference evidence="8" key="1">
    <citation type="submission" date="2021-02" db="EMBL/GenBank/DDBJ databases">
        <authorList>
            <person name="Dougan E. K."/>
            <person name="Rhodes N."/>
            <person name="Thang M."/>
            <person name="Chan C."/>
        </authorList>
    </citation>
    <scope>NUCLEOTIDE SEQUENCE</scope>
</reference>
<dbReference type="GO" id="GO:0005759">
    <property type="term" value="C:mitochondrial matrix"/>
    <property type="evidence" value="ECO:0007669"/>
    <property type="project" value="TreeGrafter"/>
</dbReference>
<dbReference type="PRINTS" id="PR00830">
    <property type="entry name" value="ENDOLAPTASE"/>
</dbReference>
<evidence type="ECO:0000259" key="7">
    <source>
        <dbReference type="PROSITE" id="PS51786"/>
    </source>
</evidence>
<evidence type="ECO:0000256" key="5">
    <source>
        <dbReference type="ARBA" id="ARBA00022840"/>
    </source>
</evidence>
<dbReference type="EMBL" id="CAJNJA010025075">
    <property type="protein sequence ID" value="CAE7537110.1"/>
    <property type="molecule type" value="Genomic_DNA"/>
</dbReference>
<dbReference type="SUPFAM" id="SSF52540">
    <property type="entry name" value="P-loop containing nucleoside triphosphate hydrolases"/>
    <property type="match status" value="1"/>
</dbReference>
<dbReference type="InterPro" id="IPR027065">
    <property type="entry name" value="Lon_Prtase"/>
</dbReference>
<dbReference type="GO" id="GO:0004252">
    <property type="term" value="F:serine-type endopeptidase activity"/>
    <property type="evidence" value="ECO:0007669"/>
    <property type="project" value="InterPro"/>
</dbReference>
<protein>
    <recommendedName>
        <fullName evidence="7">Lon proteolytic domain-containing protein</fullName>
    </recommendedName>
</protein>
<accession>A0A812TTN0</accession>
<dbReference type="GO" id="GO:0005524">
    <property type="term" value="F:ATP binding"/>
    <property type="evidence" value="ECO:0007669"/>
    <property type="project" value="UniProtKB-KW"/>
</dbReference>
<dbReference type="InterPro" id="IPR008268">
    <property type="entry name" value="Peptidase_S16_AS"/>
</dbReference>
<dbReference type="InterPro" id="IPR020568">
    <property type="entry name" value="Ribosomal_Su5_D2-typ_SF"/>
</dbReference>
<feature type="domain" description="Lon proteolytic" evidence="7">
    <location>
        <begin position="108"/>
        <end position="222"/>
    </location>
</feature>
<dbReference type="Pfam" id="PF22667">
    <property type="entry name" value="Lon_lid"/>
    <property type="match status" value="1"/>
</dbReference>
<keyword evidence="5" id="KW-0067">ATP-binding</keyword>
<dbReference type="Gene3D" id="1.10.8.60">
    <property type="match status" value="1"/>
</dbReference>
<dbReference type="PANTHER" id="PTHR43718:SF2">
    <property type="entry name" value="LON PROTEASE HOMOLOG, MITOCHONDRIAL"/>
    <property type="match status" value="1"/>
</dbReference>
<dbReference type="PROSITE" id="PS01046">
    <property type="entry name" value="LON_SER"/>
    <property type="match status" value="1"/>
</dbReference>
<dbReference type="InterPro" id="IPR008269">
    <property type="entry name" value="Lon_proteolytic"/>
</dbReference>
<dbReference type="GO" id="GO:0007005">
    <property type="term" value="P:mitochondrion organization"/>
    <property type="evidence" value="ECO:0007669"/>
    <property type="project" value="TreeGrafter"/>
</dbReference>
<dbReference type="InterPro" id="IPR027417">
    <property type="entry name" value="P-loop_NTPase"/>
</dbReference>
<keyword evidence="4" id="KW-0720">Serine protease</keyword>
<gene>
    <name evidence="8" type="ORF">SNEC2469_LOCUS15453</name>
</gene>
<comment type="caution">
    <text evidence="6">Lacks conserved residue(s) required for the propagation of feature annotation.</text>
</comment>
<keyword evidence="1" id="KW-0645">Protease</keyword>
<dbReference type="Gene3D" id="3.30.230.10">
    <property type="match status" value="1"/>
</dbReference>
<dbReference type="AlphaFoldDB" id="A0A812TTN0"/>
<evidence type="ECO:0000256" key="6">
    <source>
        <dbReference type="PROSITE-ProRule" id="PRU01122"/>
    </source>
</evidence>
<evidence type="ECO:0000256" key="3">
    <source>
        <dbReference type="ARBA" id="ARBA00022801"/>
    </source>
</evidence>
<dbReference type="PANTHER" id="PTHR43718">
    <property type="entry name" value="LON PROTEASE"/>
    <property type="match status" value="1"/>
</dbReference>
<keyword evidence="2" id="KW-0547">Nucleotide-binding</keyword>
<sequence length="291" mass="31001">MSGNVQDVLIGPKFKYAAEAEIEEAAIESLIRWYCREAGVRNLQKHIERVCRKLATKVVEQLEEKKSPDQADAAAGDDQVIEMHVDEGSLSDYVGKPVFTSDRLYEGALPPGTVTGLAWTALGGSVLYIEATALPRRSATAEGAPKAPPALAVTGQLGSVMKESSSIALLVARRQLAARGAGSFFEDHELFLHCPEGATPKDGPSAGVTMTTALLSLALEHPACSWTCQRSCKRSTFSGSKQACRGSCLRCRLAWCLESGLPVLFNAKLCCEQGAPGMSTSPAHLANPINI</sequence>
<dbReference type="GO" id="GO:0051131">
    <property type="term" value="P:chaperone-mediated protein complex assembly"/>
    <property type="evidence" value="ECO:0007669"/>
    <property type="project" value="TreeGrafter"/>
</dbReference>
<proteinExistence type="predicted"/>
<evidence type="ECO:0000313" key="9">
    <source>
        <dbReference type="Proteomes" id="UP000601435"/>
    </source>
</evidence>
<dbReference type="GO" id="GO:0003697">
    <property type="term" value="F:single-stranded DNA binding"/>
    <property type="evidence" value="ECO:0007669"/>
    <property type="project" value="TreeGrafter"/>
</dbReference>
<dbReference type="InterPro" id="IPR014721">
    <property type="entry name" value="Ribsml_uS5_D2-typ_fold_subgr"/>
</dbReference>
<evidence type="ECO:0000313" key="8">
    <source>
        <dbReference type="EMBL" id="CAE7537110.1"/>
    </source>
</evidence>
<evidence type="ECO:0000256" key="4">
    <source>
        <dbReference type="ARBA" id="ARBA00022825"/>
    </source>
</evidence>
<comment type="caution">
    <text evidence="8">The sequence shown here is derived from an EMBL/GenBank/DDBJ whole genome shotgun (WGS) entry which is preliminary data.</text>
</comment>
<organism evidence="8 9">
    <name type="scientific">Symbiodinium necroappetens</name>
    <dbReference type="NCBI Taxonomy" id="1628268"/>
    <lineage>
        <taxon>Eukaryota</taxon>
        <taxon>Sar</taxon>
        <taxon>Alveolata</taxon>
        <taxon>Dinophyceae</taxon>
        <taxon>Suessiales</taxon>
        <taxon>Symbiodiniaceae</taxon>
        <taxon>Symbiodinium</taxon>
    </lineage>
</organism>
<dbReference type="GO" id="GO:0006515">
    <property type="term" value="P:protein quality control for misfolded or incompletely synthesized proteins"/>
    <property type="evidence" value="ECO:0007669"/>
    <property type="project" value="TreeGrafter"/>
</dbReference>
<evidence type="ECO:0000256" key="1">
    <source>
        <dbReference type="ARBA" id="ARBA00022670"/>
    </source>
</evidence>
<dbReference type="Proteomes" id="UP000601435">
    <property type="component" value="Unassembled WGS sequence"/>
</dbReference>
<evidence type="ECO:0000256" key="2">
    <source>
        <dbReference type="ARBA" id="ARBA00022741"/>
    </source>
</evidence>
<keyword evidence="3" id="KW-0378">Hydrolase</keyword>
<dbReference type="GO" id="GO:0004176">
    <property type="term" value="F:ATP-dependent peptidase activity"/>
    <property type="evidence" value="ECO:0007669"/>
    <property type="project" value="InterPro"/>
</dbReference>
<dbReference type="InterPro" id="IPR054594">
    <property type="entry name" value="Lon_lid"/>
</dbReference>
<dbReference type="SUPFAM" id="SSF54211">
    <property type="entry name" value="Ribosomal protein S5 domain 2-like"/>
    <property type="match status" value="1"/>
</dbReference>
<dbReference type="Pfam" id="PF05362">
    <property type="entry name" value="Lon_C"/>
    <property type="match status" value="1"/>
</dbReference>
<name>A0A812TTN0_9DINO</name>
<dbReference type="PROSITE" id="PS51786">
    <property type="entry name" value="LON_PROTEOLYTIC"/>
    <property type="match status" value="1"/>
</dbReference>
<dbReference type="OrthoDB" id="437019at2759"/>
<keyword evidence="9" id="KW-1185">Reference proteome</keyword>